<evidence type="ECO:0000313" key="1">
    <source>
        <dbReference type="EMBL" id="KFB43655.1"/>
    </source>
</evidence>
<keyword evidence="3" id="KW-1185">Reference proteome</keyword>
<dbReference type="EMBL" id="KE525262">
    <property type="protein sequence ID" value="KFB43655.1"/>
    <property type="molecule type" value="Genomic_DNA"/>
</dbReference>
<gene>
    <name evidence="1" type="ORF">ZHAS_00011599</name>
</gene>
<reference evidence="1 3" key="1">
    <citation type="journal article" date="2014" name="BMC Genomics">
        <title>Genome sequence of Anopheles sinensis provides insight into genetics basis of mosquito competence for malaria parasites.</title>
        <authorList>
            <person name="Zhou D."/>
            <person name="Zhang D."/>
            <person name="Ding G."/>
            <person name="Shi L."/>
            <person name="Hou Q."/>
            <person name="Ye Y."/>
            <person name="Xu Y."/>
            <person name="Zhou H."/>
            <person name="Xiong C."/>
            <person name="Li S."/>
            <person name="Yu J."/>
            <person name="Hong S."/>
            <person name="Yu X."/>
            <person name="Zou P."/>
            <person name="Chen C."/>
            <person name="Chang X."/>
            <person name="Wang W."/>
            <person name="Lv Y."/>
            <person name="Sun Y."/>
            <person name="Ma L."/>
            <person name="Shen B."/>
            <person name="Zhu C."/>
        </authorList>
    </citation>
    <scope>NUCLEOTIDE SEQUENCE [LARGE SCALE GENOMIC DNA]</scope>
</reference>
<protein>
    <submittedName>
        <fullName evidence="1 2">Imidazolonepropionase</fullName>
    </submittedName>
</protein>
<dbReference type="EMBL" id="ATLV01019110">
    <property type="status" value="NOT_ANNOTATED_CDS"/>
    <property type="molecule type" value="Genomic_DNA"/>
</dbReference>
<dbReference type="VEuPathDB" id="VectorBase:ASIC011599"/>
<dbReference type="Proteomes" id="UP000030765">
    <property type="component" value="Unassembled WGS sequence"/>
</dbReference>
<name>A0A084W0B1_ANOSI</name>
<dbReference type="AlphaFoldDB" id="A0A084W0B1"/>
<dbReference type="EnsemblMetazoa" id="ASIC011599-RA">
    <property type="protein sequence ID" value="ASIC011599-PA"/>
    <property type="gene ID" value="ASIC011599"/>
</dbReference>
<accession>A0A084W0B1</accession>
<evidence type="ECO:0000313" key="3">
    <source>
        <dbReference type="Proteomes" id="UP000030765"/>
    </source>
</evidence>
<organism evidence="1">
    <name type="scientific">Anopheles sinensis</name>
    <name type="common">Mosquito</name>
    <dbReference type="NCBI Taxonomy" id="74873"/>
    <lineage>
        <taxon>Eukaryota</taxon>
        <taxon>Metazoa</taxon>
        <taxon>Ecdysozoa</taxon>
        <taxon>Arthropoda</taxon>
        <taxon>Hexapoda</taxon>
        <taxon>Insecta</taxon>
        <taxon>Pterygota</taxon>
        <taxon>Neoptera</taxon>
        <taxon>Endopterygota</taxon>
        <taxon>Diptera</taxon>
        <taxon>Nematocera</taxon>
        <taxon>Culicoidea</taxon>
        <taxon>Culicidae</taxon>
        <taxon>Anophelinae</taxon>
        <taxon>Anopheles</taxon>
    </lineage>
</organism>
<reference evidence="2" key="2">
    <citation type="submission" date="2020-05" db="UniProtKB">
        <authorList>
            <consortium name="EnsemblMetazoa"/>
        </authorList>
    </citation>
    <scope>IDENTIFICATION</scope>
</reference>
<evidence type="ECO:0000313" key="2">
    <source>
        <dbReference type="EnsemblMetazoa" id="ASIC011599-PA"/>
    </source>
</evidence>
<proteinExistence type="predicted"/>
<sequence>MCPRSYSASSSSSSLLWPPGGILCCALTPCSLFRTGPFMQQCALSSLCVCECVSTAPVLRRRSSPIAEQLWAGGEDVREIESFSGSGYQSLPFTRNEHIRDAGKPLQPSLIQAWSCDLLGERRESETARLRRAADYLFSSTPFPTAMQIPVESMWTDIDTTRPAFGAWSD</sequence>